<dbReference type="PANTHER" id="PTHR37984">
    <property type="entry name" value="PROTEIN CBG26694"/>
    <property type="match status" value="1"/>
</dbReference>
<evidence type="ECO:0000259" key="1">
    <source>
        <dbReference type="PROSITE" id="PS50994"/>
    </source>
</evidence>
<proteinExistence type="predicted"/>
<dbReference type="SUPFAM" id="SSF53098">
    <property type="entry name" value="Ribonuclease H-like"/>
    <property type="match status" value="1"/>
</dbReference>
<dbReference type="InterPro" id="IPR012337">
    <property type="entry name" value="RNaseH-like_sf"/>
</dbReference>
<dbReference type="PANTHER" id="PTHR37984:SF15">
    <property type="entry name" value="INTEGRASE CATALYTIC DOMAIN-CONTAINING PROTEIN"/>
    <property type="match status" value="1"/>
</dbReference>
<dbReference type="AlphaFoldDB" id="A0AAV4F435"/>
<dbReference type="PROSITE" id="PS50994">
    <property type="entry name" value="INTEGRASE"/>
    <property type="match status" value="1"/>
</dbReference>
<sequence>MSKLLQELNYLSNIKHIFSPIYHQQTNGVVERFHSTLKNMLRKLADQSPSDWNRYLSAALFAYRQQVHSSTGFSPFYLLFGRSPEILRDIFTNKDLSQDTSYDYHYVLDLHNRIKSACKAAQENLSQVVAESAKRHDKKSKLKVFLPGETVLVLLPKFNNKLVLGLRGSYKIVKKQSHLVYLVEKDGRVSPLHVNLLRKYHNRSNSSQVSPASNCAVSNNLSPVGEHVPTL</sequence>
<feature type="domain" description="Integrase catalytic" evidence="1">
    <location>
        <begin position="1"/>
        <end position="83"/>
    </location>
</feature>
<evidence type="ECO:0000313" key="3">
    <source>
        <dbReference type="Proteomes" id="UP000762676"/>
    </source>
</evidence>
<organism evidence="2 3">
    <name type="scientific">Elysia marginata</name>
    <dbReference type="NCBI Taxonomy" id="1093978"/>
    <lineage>
        <taxon>Eukaryota</taxon>
        <taxon>Metazoa</taxon>
        <taxon>Spiralia</taxon>
        <taxon>Lophotrochozoa</taxon>
        <taxon>Mollusca</taxon>
        <taxon>Gastropoda</taxon>
        <taxon>Heterobranchia</taxon>
        <taxon>Euthyneura</taxon>
        <taxon>Panpulmonata</taxon>
        <taxon>Sacoglossa</taxon>
        <taxon>Placobranchoidea</taxon>
        <taxon>Plakobranchidae</taxon>
        <taxon>Elysia</taxon>
    </lineage>
</organism>
<reference evidence="2 3" key="1">
    <citation type="journal article" date="2021" name="Elife">
        <title>Chloroplast acquisition without the gene transfer in kleptoplastic sea slugs, Plakobranchus ocellatus.</title>
        <authorList>
            <person name="Maeda T."/>
            <person name="Takahashi S."/>
            <person name="Yoshida T."/>
            <person name="Shimamura S."/>
            <person name="Takaki Y."/>
            <person name="Nagai Y."/>
            <person name="Toyoda A."/>
            <person name="Suzuki Y."/>
            <person name="Arimoto A."/>
            <person name="Ishii H."/>
            <person name="Satoh N."/>
            <person name="Nishiyama T."/>
            <person name="Hasebe M."/>
            <person name="Maruyama T."/>
            <person name="Minagawa J."/>
            <person name="Obokata J."/>
            <person name="Shigenobu S."/>
        </authorList>
    </citation>
    <scope>NUCLEOTIDE SEQUENCE [LARGE SCALE GENOMIC DNA]</scope>
</reference>
<dbReference type="GO" id="GO:0003676">
    <property type="term" value="F:nucleic acid binding"/>
    <property type="evidence" value="ECO:0007669"/>
    <property type="project" value="InterPro"/>
</dbReference>
<protein>
    <submittedName>
        <fullName evidence="2">Transposon Tf2-11 polyprotein</fullName>
    </submittedName>
</protein>
<accession>A0AAV4F435</accession>
<keyword evidence="3" id="KW-1185">Reference proteome</keyword>
<dbReference type="Proteomes" id="UP000762676">
    <property type="component" value="Unassembled WGS sequence"/>
</dbReference>
<evidence type="ECO:0000313" key="2">
    <source>
        <dbReference type="EMBL" id="GFR67205.1"/>
    </source>
</evidence>
<dbReference type="EMBL" id="BMAT01000492">
    <property type="protein sequence ID" value="GFR67205.1"/>
    <property type="molecule type" value="Genomic_DNA"/>
</dbReference>
<comment type="caution">
    <text evidence="2">The sequence shown here is derived from an EMBL/GenBank/DDBJ whole genome shotgun (WGS) entry which is preliminary data.</text>
</comment>
<name>A0AAV4F435_9GAST</name>
<gene>
    <name evidence="2" type="ORF">ElyMa_000246900</name>
</gene>
<dbReference type="InterPro" id="IPR036397">
    <property type="entry name" value="RNaseH_sf"/>
</dbReference>
<dbReference type="GO" id="GO:0015074">
    <property type="term" value="P:DNA integration"/>
    <property type="evidence" value="ECO:0007669"/>
    <property type="project" value="InterPro"/>
</dbReference>
<dbReference type="Gene3D" id="3.30.420.10">
    <property type="entry name" value="Ribonuclease H-like superfamily/Ribonuclease H"/>
    <property type="match status" value="1"/>
</dbReference>
<dbReference type="InterPro" id="IPR001584">
    <property type="entry name" value="Integrase_cat-core"/>
</dbReference>
<dbReference type="InterPro" id="IPR050951">
    <property type="entry name" value="Retrovirus_Pol_polyprotein"/>
</dbReference>